<evidence type="ECO:0000256" key="11">
    <source>
        <dbReference type="ARBA" id="ARBA00023054"/>
    </source>
</evidence>
<evidence type="ECO:0000256" key="2">
    <source>
        <dbReference type="ARBA" id="ARBA00004230"/>
    </source>
</evidence>
<feature type="compositionally biased region" description="Pro residues" evidence="22">
    <location>
        <begin position="31"/>
        <end position="41"/>
    </location>
</feature>
<evidence type="ECO:0000256" key="19">
    <source>
        <dbReference type="ARBA" id="ARBA00041830"/>
    </source>
</evidence>
<feature type="coiled-coil region" evidence="21">
    <location>
        <begin position="767"/>
        <end position="794"/>
    </location>
</feature>
<organism evidence="23 24">
    <name type="scientific">Phrynosoma platyrhinos</name>
    <name type="common">Desert horned lizard</name>
    <dbReference type="NCBI Taxonomy" id="52577"/>
    <lineage>
        <taxon>Eukaryota</taxon>
        <taxon>Metazoa</taxon>
        <taxon>Chordata</taxon>
        <taxon>Craniata</taxon>
        <taxon>Vertebrata</taxon>
        <taxon>Euteleostomi</taxon>
        <taxon>Lepidosauria</taxon>
        <taxon>Squamata</taxon>
        <taxon>Bifurcata</taxon>
        <taxon>Unidentata</taxon>
        <taxon>Episquamata</taxon>
        <taxon>Toxicofera</taxon>
        <taxon>Iguania</taxon>
        <taxon>Phrynosomatidae</taxon>
        <taxon>Phrynosomatinae</taxon>
        <taxon>Phrynosoma</taxon>
    </lineage>
</organism>
<evidence type="ECO:0000256" key="17">
    <source>
        <dbReference type="ARBA" id="ARBA00031503"/>
    </source>
</evidence>
<comment type="caution">
    <text evidence="23">The sequence shown here is derived from an EMBL/GenBank/DDBJ whole genome shotgun (WGS) entry which is preliminary data.</text>
</comment>
<comment type="similarity">
    <text evidence="4">Belongs to the ODF2 family.</text>
</comment>
<evidence type="ECO:0000256" key="21">
    <source>
        <dbReference type="SAM" id="Coils"/>
    </source>
</evidence>
<name>A0ABQ7SE30_PHRPL</name>
<evidence type="ECO:0000256" key="22">
    <source>
        <dbReference type="SAM" id="MobiDB-lite"/>
    </source>
</evidence>
<evidence type="ECO:0000256" key="4">
    <source>
        <dbReference type="ARBA" id="ARBA00009316"/>
    </source>
</evidence>
<keyword evidence="13" id="KW-0206">Cytoskeleton</keyword>
<evidence type="ECO:0000256" key="16">
    <source>
        <dbReference type="ARBA" id="ARBA00030897"/>
    </source>
</evidence>
<proteinExistence type="inferred from homology"/>
<dbReference type="Gene3D" id="1.25.40.510">
    <property type="entry name" value="GLE1-like"/>
    <property type="match status" value="1"/>
</dbReference>
<evidence type="ECO:0000256" key="7">
    <source>
        <dbReference type="ARBA" id="ARBA00022701"/>
    </source>
</evidence>
<dbReference type="Pfam" id="PF07817">
    <property type="entry name" value="GLE1"/>
    <property type="match status" value="1"/>
</dbReference>
<dbReference type="InterPro" id="IPR012476">
    <property type="entry name" value="GLE1"/>
</dbReference>
<keyword evidence="10" id="KW-0744">Spermatogenesis</keyword>
<keyword evidence="6" id="KW-0963">Cytoplasm</keyword>
<evidence type="ECO:0000256" key="12">
    <source>
        <dbReference type="ARBA" id="ARBA00023069"/>
    </source>
</evidence>
<keyword evidence="24" id="KW-1185">Reference proteome</keyword>
<keyword evidence="11 21" id="KW-0175">Coiled coil</keyword>
<evidence type="ECO:0000256" key="5">
    <source>
        <dbReference type="ARBA" id="ARBA00022473"/>
    </source>
</evidence>
<comment type="subcellular location">
    <subcellularLocation>
        <location evidence="2">Cell projection</location>
        <location evidence="2">Cilium</location>
        <location evidence="2">Flagellum</location>
    </subcellularLocation>
    <subcellularLocation>
        <location evidence="1">Cytoplasm</location>
        <location evidence="1">Cytoskeleton</location>
        <location evidence="1">Microtubule organizing center</location>
        <location evidence="1">Centrosome</location>
        <location evidence="1">Centriole</location>
    </subcellularLocation>
    <subcellularLocation>
        <location evidence="3">Cytoplasm</location>
        <location evidence="3">Cytoskeleton</location>
        <location evidence="3">Spindle pole</location>
    </subcellularLocation>
</comment>
<keyword evidence="8" id="KW-0221">Differentiation</keyword>
<evidence type="ECO:0000256" key="18">
    <source>
        <dbReference type="ARBA" id="ARBA00040458"/>
    </source>
</evidence>
<dbReference type="PANTHER" id="PTHR23162">
    <property type="entry name" value="OUTER DENSE FIBER OF SPERM TAILS 2"/>
    <property type="match status" value="1"/>
</dbReference>
<feature type="coiled-coil region" evidence="21">
    <location>
        <begin position="548"/>
        <end position="726"/>
    </location>
</feature>
<dbReference type="Proteomes" id="UP000826234">
    <property type="component" value="Unassembled WGS sequence"/>
</dbReference>
<dbReference type="InterPro" id="IPR038506">
    <property type="entry name" value="GLE1-like_sf"/>
</dbReference>
<gene>
    <name evidence="23" type="ORF">JD844_005027</name>
</gene>
<dbReference type="InterPro" id="IPR026099">
    <property type="entry name" value="Odf2-rel"/>
</dbReference>
<sequence>MKSRSTTPPLHVHVDETTPVHVHIKKGQKTQPPPPPPPPAKPQVRVCIQVSSVALLRKQMPPEAPVEAQDLLLSLQASQKHKQKMKGDTVNVRRSVRVKTRVPWMPPGKTSCRETSYKWEGPTHRLEITPPDSEKLLSVLRLSDLSTDEEDAIHCKMNKYEKKIDSLLNVVGTLKNEVKMPKRDDSRCVAKRLLEEQKEELDEVTQELVETEHENTVLRRNIERMKEEKDLSILQKRHLMHEKECLMSKLVEAELDGAAAAKQIQALKDTIGKLKSEKHMTVSDINTLTRQKELLLQKLSTFEETNRTLRDLLREQHNREKDSQKLAEQQAALMKRLTDSDAEKAQLVKKLQEKEKEVDDLIVQIQTEKDQAKTAAELTKSMEAVRGHLQAQLRNKEAENHRLGIQIRNLERVAAQHKAEVENIMEQLKELKAKGERDKEALKNAIKAQKERAERSEEYADQLNAQLAEKDTYVAEALSTLESWRNRYNQVVKDKSDLEVEIVMLNSRISDLMDQQATMEDKMREDRDALVDKLHKQVTESTSFKIENERLKNSMIPVEERMNEAQKEIAKLKASLKNYEGLIETYKNQVVKTRMEADEVTVKLEACDKENKALKEEMSKEIENARKQFQSQVAELEKLPEILKITETKLAECQDQLKSYEKKNMDLSAMITDLRQRIELQGDKMEMTREKYQLAQEENKQLVLKLEEMERKLEAASSQNIEFLQVIAKREESIHQSQLRLEEKTRECGSLARQLEMAIDDAKRQAEHRYQSRLQDLKDRLEQSESTNRSMQNYVQFLKSSYANVFGDMTVAWAEGAGLALFEGALARQTRFFGRLRLVRSVFESEMPSERFRLETEILEEYNSPPELSPYSGWVLEKMLSSSPKPAPPLVSSSPVNESAGIYGLSSLASDAFPSSRMASTPQSTEAPSEIQQVVKAASAEASELLKRFDELKELKRHQECQHLQQEIENSNKEAQGQQEKLKEEHRRRAKLMNRKLREAEQQRQRQEELDRLHREERQEQLRRLYSIQEEVLQINQQIGLNYRHKDLPGIDLSLYSNRGNQICGEVSGIVRTASERGFPTEADVVSADHVLLEMHQLVSNMQHEIALAVEEKKRHEEELVAAAAAVATAQERKEELQKLELTKLPVKAEEKTMQWYRQLQKESEQCVASFSRLANSKDSQEKKIKMDLQKAATIPVSQISTRAGSQLKQIFEKIHSLLSGKSVSCGGHNVSVTQHPEGLEFVYFKLAEKFVKQGEEEVASHHEAAFPIAVVASGIWELHPRVGDLILAHLHKKCPYAVPFYPALKEGTSMEEYQRMLGYQVKDSNVEPQDNFLKRMSGMIRLYAAMLQLQWPYRDRQGAHPHGLNYAWRWLAQMLNMEPLADVTATLLFDFLEVCGNALMKQYQMQFWKVVLLIKEEYFPRIYHKLSIVLEWQDLKFNFRSSLGARLQTTIVFLNLRGLKQLQMLEKWAPLYDSSSSWRNVYRGKKFLYQRDFYRHPSGGHDSAPPSNSFLEMQRMVWFSSVFMDKSPERVALFFKKRFGSYGCLRNTSELYFPLIKFYAL</sequence>
<evidence type="ECO:0000313" key="23">
    <source>
        <dbReference type="EMBL" id="KAH0615581.1"/>
    </source>
</evidence>
<feature type="region of interest" description="Disordered" evidence="22">
    <location>
        <begin position="967"/>
        <end position="987"/>
    </location>
</feature>
<accession>A0ABQ7SE30</accession>
<keyword evidence="12" id="KW-0969">Cilium</keyword>
<protein>
    <recommendedName>
        <fullName evidence="18">Outer dense fiber protein 2</fullName>
    </recommendedName>
    <alternativeName>
        <fullName evidence="19">Cenexin</fullName>
    </alternativeName>
    <alternativeName>
        <fullName evidence="16">GLE1 RNA export mediator</fullName>
    </alternativeName>
    <alternativeName>
        <fullName evidence="17">GLE1-like protein</fullName>
    </alternativeName>
    <alternativeName>
        <fullName evidence="20">Outer dense fiber of sperm tails protein 2</fullName>
    </alternativeName>
</protein>
<keyword evidence="9" id="KW-0282">Flagellum</keyword>
<evidence type="ECO:0000256" key="20">
    <source>
        <dbReference type="ARBA" id="ARBA00043200"/>
    </source>
</evidence>
<evidence type="ECO:0000256" key="13">
    <source>
        <dbReference type="ARBA" id="ARBA00023212"/>
    </source>
</evidence>
<keyword evidence="7" id="KW-0493">Microtubule</keyword>
<feature type="coiled-coil region" evidence="21">
    <location>
        <begin position="1099"/>
        <end position="1140"/>
    </location>
</feature>
<evidence type="ECO:0000313" key="24">
    <source>
        <dbReference type="Proteomes" id="UP000826234"/>
    </source>
</evidence>
<feature type="compositionally biased region" description="Polar residues" evidence="22">
    <location>
        <begin position="967"/>
        <end position="979"/>
    </location>
</feature>
<evidence type="ECO:0000256" key="6">
    <source>
        <dbReference type="ARBA" id="ARBA00022490"/>
    </source>
</evidence>
<evidence type="ECO:0000256" key="15">
    <source>
        <dbReference type="ARBA" id="ARBA00024680"/>
    </source>
</evidence>
<evidence type="ECO:0000256" key="3">
    <source>
        <dbReference type="ARBA" id="ARBA00004647"/>
    </source>
</evidence>
<dbReference type="PANTHER" id="PTHR23162:SF8">
    <property type="entry name" value="OUTER DENSE FIBER PROTEIN 2"/>
    <property type="match status" value="1"/>
</dbReference>
<dbReference type="EMBL" id="JAIPUX010005291">
    <property type="protein sequence ID" value="KAH0615581.1"/>
    <property type="molecule type" value="Genomic_DNA"/>
</dbReference>
<comment type="function">
    <text evidence="15">Required for the export of mRNAs containing poly(A) tails from the nucleus into the cytoplasm. May be involved in the terminal step of the mRNA transport through the nuclear pore complex (NPC).</text>
</comment>
<evidence type="ECO:0000256" key="14">
    <source>
        <dbReference type="ARBA" id="ARBA00023273"/>
    </source>
</evidence>
<evidence type="ECO:0000256" key="9">
    <source>
        <dbReference type="ARBA" id="ARBA00022846"/>
    </source>
</evidence>
<reference evidence="23 24" key="1">
    <citation type="journal article" date="2022" name="Gigascience">
        <title>A chromosome-level genome assembly and annotation of the desert horned lizard, Phrynosoma platyrhinos, provides insight into chromosomal rearrangements among reptiles.</title>
        <authorList>
            <person name="Koochekian N."/>
            <person name="Ascanio A."/>
            <person name="Farleigh K."/>
            <person name="Card D.C."/>
            <person name="Schield D.R."/>
            <person name="Castoe T.A."/>
            <person name="Jezkova T."/>
        </authorList>
    </citation>
    <scope>NUCLEOTIDE SEQUENCE [LARGE SCALE GENOMIC DNA]</scope>
    <source>
        <strain evidence="23">NK-2021</strain>
    </source>
</reference>
<evidence type="ECO:0000256" key="1">
    <source>
        <dbReference type="ARBA" id="ARBA00004114"/>
    </source>
</evidence>
<feature type="coiled-coil region" evidence="21">
    <location>
        <begin position="157"/>
        <end position="228"/>
    </location>
</feature>
<keyword evidence="5" id="KW-0217">Developmental protein</keyword>
<keyword evidence="14" id="KW-0966">Cell projection</keyword>
<evidence type="ECO:0000256" key="10">
    <source>
        <dbReference type="ARBA" id="ARBA00022871"/>
    </source>
</evidence>
<feature type="coiled-coil region" evidence="21">
    <location>
        <begin position="337"/>
        <end position="515"/>
    </location>
</feature>
<feature type="region of interest" description="Disordered" evidence="22">
    <location>
        <begin position="1"/>
        <end position="43"/>
    </location>
</feature>
<evidence type="ECO:0000256" key="8">
    <source>
        <dbReference type="ARBA" id="ARBA00022782"/>
    </source>
</evidence>